<feature type="transmembrane region" description="Helical" evidence="2">
    <location>
        <begin position="623"/>
        <end position="651"/>
    </location>
</feature>
<name>E3MFK6_CAERE</name>
<feature type="transmembrane region" description="Helical" evidence="2">
    <location>
        <begin position="97"/>
        <end position="117"/>
    </location>
</feature>
<evidence type="ECO:0000313" key="4">
    <source>
        <dbReference type="EMBL" id="EFP00991.1"/>
    </source>
</evidence>
<evidence type="ECO:0008006" key="6">
    <source>
        <dbReference type="Google" id="ProtNLM"/>
    </source>
</evidence>
<keyword evidence="2" id="KW-1133">Transmembrane helix</keyword>
<proteinExistence type="predicted"/>
<keyword evidence="2" id="KW-0472">Membrane</keyword>
<dbReference type="OMA" id="YFMCILP"/>
<reference evidence="4" key="1">
    <citation type="submission" date="2007-07" db="EMBL/GenBank/DDBJ databases">
        <title>PCAP assembly of the Caenorhabditis remanei genome.</title>
        <authorList>
            <consortium name="The Caenorhabditis remanei Sequencing Consortium"/>
            <person name="Wilson R.K."/>
        </authorList>
    </citation>
    <scope>NUCLEOTIDE SEQUENCE [LARGE SCALE GENOMIC DNA]</scope>
    <source>
        <strain evidence="4">PB4641</strain>
    </source>
</reference>
<organism evidence="5">
    <name type="scientific">Caenorhabditis remanei</name>
    <name type="common">Caenorhabditis vulgaris</name>
    <dbReference type="NCBI Taxonomy" id="31234"/>
    <lineage>
        <taxon>Eukaryota</taxon>
        <taxon>Metazoa</taxon>
        <taxon>Ecdysozoa</taxon>
        <taxon>Nematoda</taxon>
        <taxon>Chromadorea</taxon>
        <taxon>Rhabditida</taxon>
        <taxon>Rhabditina</taxon>
        <taxon>Rhabditomorpha</taxon>
        <taxon>Rhabditoidea</taxon>
        <taxon>Rhabditidae</taxon>
        <taxon>Peloderinae</taxon>
        <taxon>Caenorhabditis</taxon>
    </lineage>
</organism>
<dbReference type="Proteomes" id="UP000008281">
    <property type="component" value="Unassembled WGS sequence"/>
</dbReference>
<feature type="transmembrane region" description="Helical" evidence="2">
    <location>
        <begin position="381"/>
        <end position="405"/>
    </location>
</feature>
<accession>E3MFK6</accession>
<evidence type="ECO:0000313" key="5">
    <source>
        <dbReference type="Proteomes" id="UP000008281"/>
    </source>
</evidence>
<gene>
    <name evidence="4" type="ORF">CRE_20791</name>
</gene>
<evidence type="ECO:0000256" key="1">
    <source>
        <dbReference type="SAM" id="MobiDB-lite"/>
    </source>
</evidence>
<keyword evidence="2" id="KW-0812">Transmembrane</keyword>
<dbReference type="FunCoup" id="E3MFK6">
    <property type="interactions" value="1757"/>
</dbReference>
<keyword evidence="5" id="KW-1185">Reference proteome</keyword>
<evidence type="ECO:0000256" key="3">
    <source>
        <dbReference type="SAM" id="SignalP"/>
    </source>
</evidence>
<dbReference type="OrthoDB" id="5872836at2759"/>
<dbReference type="HOGENOM" id="CLU_475087_0_0_1"/>
<evidence type="ECO:0000256" key="2">
    <source>
        <dbReference type="SAM" id="Phobius"/>
    </source>
</evidence>
<feature type="signal peptide" evidence="3">
    <location>
        <begin position="1"/>
        <end position="18"/>
    </location>
</feature>
<feature type="compositionally biased region" description="Basic and acidic residues" evidence="1">
    <location>
        <begin position="662"/>
        <end position="674"/>
    </location>
</feature>
<feature type="region of interest" description="Disordered" evidence="1">
    <location>
        <begin position="662"/>
        <end position="689"/>
    </location>
</feature>
<dbReference type="STRING" id="31234.E3MFK6"/>
<feature type="transmembrane region" description="Helical" evidence="2">
    <location>
        <begin position="138"/>
        <end position="157"/>
    </location>
</feature>
<dbReference type="InParanoid" id="E3MFK6"/>
<dbReference type="EMBL" id="DS268441">
    <property type="protein sequence ID" value="EFP00991.1"/>
    <property type="molecule type" value="Genomic_DNA"/>
</dbReference>
<protein>
    <recommendedName>
        <fullName evidence="6">Domain of unknown function WSN domain-containing protein</fullName>
    </recommendedName>
</protein>
<dbReference type="AlphaFoldDB" id="E3MFK6"/>
<feature type="chain" id="PRO_5003176782" description="Domain of unknown function WSN domain-containing protein" evidence="3">
    <location>
        <begin position="19"/>
        <end position="689"/>
    </location>
</feature>
<dbReference type="eggNOG" id="ENOG502RT61">
    <property type="taxonomic scope" value="Eukaryota"/>
</dbReference>
<sequence length="689" mass="79508">MKTKTLLLLFLNIHLIQPHLQCLRWFPEPVSYKLEVSNLKLGEDFFMIDDFLMNRDENSTSKVVEDYVIGKLNEGKSGGYSDIFSIVFKQLPSVRQLIISMFCLIVSVVIFFIVWMMDVSEFFEFIGIRFKFTEHRSGLTIIPIFCCIGLLVLHSNIRDSFAATTKGIVDLYNTNDGEFAPLEARIARKMEMVPCLFKKDFAKGLISHRLVDRYTDNMNMTSLFDRVRDTLFGRIPTMIDSLPKTILQDLLKRNVVFDKKEMNNNCMNLLKITNESLMTWRTEMNFNILHSELGNLEAEYIDIILKALDVSIPIFIKALGTIEDFVEKYHSTVLILPKKHIIEFYETCAESSITISLVITVILTALLMVKFEFKRKWCKRVAELSVPVTMSFTIICLFLFAALIVRITFIQLVHQQVEHENFAAFEKVNPFNLTENGAIYSINYGNVLKKAVEQETTLFHLLAAESEYNENRRFIPRSINGKLLFNSTKKFNATIEKLVEIMNTKYEKYVEISCEKSRLAFEKLEKEVEKSHCSENRSLGILNEMRTLLNTTHHTACNLKTNPIDKSKMRSSSYSAWVQSLLPLKNQALIRKASVQDVRSPMQVYLIFENPSRKLRPTVLENMLHMAVLIVSMAPIFLILAIYFMCILPLLMGDEESEWAESDSRSSVLEENRSKNSSNEKSGLKNYEN</sequence>
<keyword evidence="3" id="KW-0732">Signal</keyword>
<feature type="transmembrane region" description="Helical" evidence="2">
    <location>
        <begin position="351"/>
        <end position="369"/>
    </location>
</feature>